<dbReference type="Gene3D" id="3.30.360.10">
    <property type="entry name" value="Dihydrodipicolinate Reductase, domain 2"/>
    <property type="match status" value="1"/>
</dbReference>
<sequence>MSENSRRHFLKTLGIGTAAMAVGNSVFGGTGTGFSAKSYRNIMGANERINLSVIGLNGRGDSISGTIARLKDARIVSLCDVDKRTFAKVQNTLAKAGYEGQPKTEGDLRRVLEDKDVDAIYTATPDHWHAPLTIMGCQAGKHVYVEKPLSHNPHEGELAIAAARKYNRVVQMGAQRRSAPILTKGIQLLHEGVIGKVYLAKTWYTNARKATHLKPGNVPDWLDYDLWQGPAPRMAYKEGLIHYDWHWFWHWGTGEALNNGTHEVDVARWGLGVDYPVRVSSSGGRFHYQDDWETPDTQVVNLEYPGGLSITWEGRSSNGRRVEGRDRGLMFFGEKGSLDTGDDAFQIYDLNGKLIREEKQQGEGDAMAGRNTASPSLGLDTLHMVDFLDAIRNNRRPNCDVEIGHKSTVAMQLANISWRVGRDIHVDPSNGHIKNDKAAQKLWKREYHKGWEPKV</sequence>
<evidence type="ECO:0000259" key="1">
    <source>
        <dbReference type="Pfam" id="PF01408"/>
    </source>
</evidence>
<dbReference type="InterPro" id="IPR043906">
    <property type="entry name" value="Gfo/Idh/MocA_OxRdtase_bact_C"/>
</dbReference>
<evidence type="ECO:0000313" key="3">
    <source>
        <dbReference type="EMBL" id="GGC61157.1"/>
    </source>
</evidence>
<dbReference type="Gene3D" id="3.40.50.720">
    <property type="entry name" value="NAD(P)-binding Rossmann-like Domain"/>
    <property type="match status" value="1"/>
</dbReference>
<dbReference type="Proteomes" id="UP000651668">
    <property type="component" value="Unassembled WGS sequence"/>
</dbReference>
<dbReference type="PANTHER" id="PTHR43818:SF5">
    <property type="entry name" value="OXIDOREDUCTASE FAMILY PROTEIN"/>
    <property type="match status" value="1"/>
</dbReference>
<protein>
    <submittedName>
        <fullName evidence="3">Dehydrogenase</fullName>
    </submittedName>
</protein>
<feature type="domain" description="Gfo/Idh/MocA-like oxidoreductase N-terminal" evidence="1">
    <location>
        <begin position="50"/>
        <end position="173"/>
    </location>
</feature>
<proteinExistence type="predicted"/>
<dbReference type="SUPFAM" id="SSF55347">
    <property type="entry name" value="Glyceraldehyde-3-phosphate dehydrogenase-like, C-terminal domain"/>
    <property type="match status" value="1"/>
</dbReference>
<dbReference type="PANTHER" id="PTHR43818">
    <property type="entry name" value="BCDNA.GH03377"/>
    <property type="match status" value="1"/>
</dbReference>
<accession>A0A916U6M3</accession>
<reference evidence="3" key="2">
    <citation type="submission" date="2020-09" db="EMBL/GenBank/DDBJ databases">
        <authorList>
            <person name="Sun Q."/>
            <person name="Zhou Y."/>
        </authorList>
    </citation>
    <scope>NUCLEOTIDE SEQUENCE</scope>
    <source>
        <strain evidence="3">CGMCC 1.15343</strain>
    </source>
</reference>
<dbReference type="GO" id="GO:0000166">
    <property type="term" value="F:nucleotide binding"/>
    <property type="evidence" value="ECO:0007669"/>
    <property type="project" value="InterPro"/>
</dbReference>
<dbReference type="PROSITE" id="PS51318">
    <property type="entry name" value="TAT"/>
    <property type="match status" value="1"/>
</dbReference>
<keyword evidence="4" id="KW-1185">Reference proteome</keyword>
<evidence type="ECO:0000259" key="2">
    <source>
        <dbReference type="Pfam" id="PF19051"/>
    </source>
</evidence>
<dbReference type="EMBL" id="BMIL01000004">
    <property type="protein sequence ID" value="GGC61157.1"/>
    <property type="molecule type" value="Genomic_DNA"/>
</dbReference>
<dbReference type="InterPro" id="IPR000683">
    <property type="entry name" value="Gfo/Idh/MocA-like_OxRdtase_N"/>
</dbReference>
<reference evidence="3" key="1">
    <citation type="journal article" date="2014" name="Int. J. Syst. Evol. Microbiol.">
        <title>Complete genome sequence of Corynebacterium casei LMG S-19264T (=DSM 44701T), isolated from a smear-ripened cheese.</title>
        <authorList>
            <consortium name="US DOE Joint Genome Institute (JGI-PGF)"/>
            <person name="Walter F."/>
            <person name="Albersmeier A."/>
            <person name="Kalinowski J."/>
            <person name="Ruckert C."/>
        </authorList>
    </citation>
    <scope>NUCLEOTIDE SEQUENCE</scope>
    <source>
        <strain evidence="3">CGMCC 1.15343</strain>
    </source>
</reference>
<dbReference type="Pfam" id="PF19051">
    <property type="entry name" value="GFO_IDH_MocA_C2"/>
    <property type="match status" value="2"/>
</dbReference>
<dbReference type="RefSeq" id="WP_188626109.1">
    <property type="nucleotide sequence ID" value="NZ_BMIL01000004.1"/>
</dbReference>
<dbReference type="NCBIfam" id="TIGR01409">
    <property type="entry name" value="TAT_signal_seq"/>
    <property type="match status" value="1"/>
</dbReference>
<dbReference type="AlphaFoldDB" id="A0A916U6M3"/>
<dbReference type="SUPFAM" id="SSF51735">
    <property type="entry name" value="NAD(P)-binding Rossmann-fold domains"/>
    <property type="match status" value="1"/>
</dbReference>
<dbReference type="InterPro" id="IPR050463">
    <property type="entry name" value="Gfo/Idh/MocA_oxidrdct_glycsds"/>
</dbReference>
<dbReference type="Pfam" id="PF01408">
    <property type="entry name" value="GFO_IDH_MocA"/>
    <property type="match status" value="1"/>
</dbReference>
<name>A0A916U6M3_9SPHI</name>
<gene>
    <name evidence="3" type="ORF">GCM10011387_13480</name>
</gene>
<dbReference type="InterPro" id="IPR006311">
    <property type="entry name" value="TAT_signal"/>
</dbReference>
<dbReference type="InterPro" id="IPR019546">
    <property type="entry name" value="TAT_signal_bac_arc"/>
</dbReference>
<dbReference type="InterPro" id="IPR036291">
    <property type="entry name" value="NAD(P)-bd_dom_sf"/>
</dbReference>
<organism evidence="3 4">
    <name type="scientific">Pedobacter quisquiliarum</name>
    <dbReference type="NCBI Taxonomy" id="1834438"/>
    <lineage>
        <taxon>Bacteria</taxon>
        <taxon>Pseudomonadati</taxon>
        <taxon>Bacteroidota</taxon>
        <taxon>Sphingobacteriia</taxon>
        <taxon>Sphingobacteriales</taxon>
        <taxon>Sphingobacteriaceae</taxon>
        <taxon>Pedobacter</taxon>
    </lineage>
</organism>
<feature type="domain" description="Gfo/Idh/MocA-like oxidoreductase bacterial type C-terminal" evidence="2">
    <location>
        <begin position="203"/>
        <end position="317"/>
    </location>
</feature>
<comment type="caution">
    <text evidence="3">The sequence shown here is derived from an EMBL/GenBank/DDBJ whole genome shotgun (WGS) entry which is preliminary data.</text>
</comment>
<evidence type="ECO:0000313" key="4">
    <source>
        <dbReference type="Proteomes" id="UP000651668"/>
    </source>
</evidence>
<feature type="domain" description="Gfo/Idh/MocA-like oxidoreductase bacterial type C-terminal" evidence="2">
    <location>
        <begin position="383"/>
        <end position="451"/>
    </location>
</feature>